<accession>A0A7S0NUA3</accession>
<name>A0A7S0NUA3_9EUKA</name>
<reference evidence="1" key="1">
    <citation type="submission" date="2021-01" db="EMBL/GenBank/DDBJ databases">
        <authorList>
            <person name="Corre E."/>
            <person name="Pelletier E."/>
            <person name="Niang G."/>
            <person name="Scheremetjew M."/>
            <person name="Finn R."/>
            <person name="Kale V."/>
            <person name="Holt S."/>
            <person name="Cochrane G."/>
            <person name="Meng A."/>
            <person name="Brown T."/>
            <person name="Cohen L."/>
        </authorList>
    </citation>
    <scope>NUCLEOTIDE SEQUENCE</scope>
    <source>
        <strain evidence="1">RCC1130</strain>
    </source>
</reference>
<protein>
    <submittedName>
        <fullName evidence="1">Uncharacterized protein</fullName>
    </submittedName>
</protein>
<gene>
    <name evidence="1" type="ORF">CLEP1334_LOCUS8844</name>
</gene>
<evidence type="ECO:0000313" key="1">
    <source>
        <dbReference type="EMBL" id="CAD8533589.1"/>
    </source>
</evidence>
<sequence>MLASALAPLLSCLSAVEPRRAVLQRTLPLLVAAPAQALAFENRLPPDEIELKYKAPRTAGPKPTDLGPRQGNALKPCLDGKPHCFSTSREELDDNDLYNADYGQTNEWLVRPFTYAKSLAEAVDDVKGLITAYPPGQRGIDGGGFKVISETVTASSAYFYVQFESLRRGYVDDMEFALGDGVMNVRTSSRLGYLDMGVNAKRFNFFAQRLSHISGWNTALIVSKGHEEYFSLNRVADKDVLNEAQGIHTKTEKVKI</sequence>
<dbReference type="AlphaFoldDB" id="A0A7S0NUA3"/>
<dbReference type="EMBL" id="HBER01017523">
    <property type="protein sequence ID" value="CAD8533589.1"/>
    <property type="molecule type" value="Transcribed_RNA"/>
</dbReference>
<proteinExistence type="predicted"/>
<dbReference type="InterPro" id="IPR010865">
    <property type="entry name" value="DUF1499"/>
</dbReference>
<dbReference type="Pfam" id="PF07386">
    <property type="entry name" value="DUF1499"/>
    <property type="match status" value="1"/>
</dbReference>
<dbReference type="PANTHER" id="PTHR34801">
    <property type="entry name" value="EXPRESSED PROTEIN"/>
    <property type="match status" value="1"/>
</dbReference>
<dbReference type="PANTHER" id="PTHR34801:SF6">
    <property type="entry name" value="SLL1620 PROTEIN"/>
    <property type="match status" value="1"/>
</dbReference>
<organism evidence="1">
    <name type="scientific">Calcidiscus leptoporus</name>
    <dbReference type="NCBI Taxonomy" id="127549"/>
    <lineage>
        <taxon>Eukaryota</taxon>
        <taxon>Haptista</taxon>
        <taxon>Haptophyta</taxon>
        <taxon>Prymnesiophyceae</taxon>
        <taxon>Coccolithales</taxon>
        <taxon>Calcidiscaceae</taxon>
        <taxon>Calcidiscus</taxon>
    </lineage>
</organism>